<dbReference type="GO" id="GO:0046982">
    <property type="term" value="F:protein heterodimerization activity"/>
    <property type="evidence" value="ECO:0007669"/>
    <property type="project" value="InterPro"/>
</dbReference>
<reference evidence="6" key="1">
    <citation type="submission" date="2023-08" db="EMBL/GenBank/DDBJ databases">
        <authorList>
            <person name="Audoor S."/>
            <person name="Bilcke G."/>
        </authorList>
    </citation>
    <scope>NUCLEOTIDE SEQUENCE</scope>
</reference>
<evidence type="ECO:0000313" key="7">
    <source>
        <dbReference type="Proteomes" id="UP001295423"/>
    </source>
</evidence>
<keyword evidence="3" id="KW-0238">DNA-binding</keyword>
<dbReference type="GO" id="GO:0000976">
    <property type="term" value="F:transcription cis-regulatory region binding"/>
    <property type="evidence" value="ECO:0007669"/>
    <property type="project" value="TreeGrafter"/>
</dbReference>
<dbReference type="GO" id="GO:0006355">
    <property type="term" value="P:regulation of DNA-templated transcription"/>
    <property type="evidence" value="ECO:0007669"/>
    <property type="project" value="TreeGrafter"/>
</dbReference>
<accession>A0AAD2CJ67</accession>
<feature type="compositionally biased region" description="Basic and acidic residues" evidence="4">
    <location>
        <begin position="70"/>
        <end position="110"/>
    </location>
</feature>
<dbReference type="PANTHER" id="PTHR10252:SF54">
    <property type="entry name" value="CHROMATIN ACCESSIBILITY COMPLEX PROTEIN 1"/>
    <property type="match status" value="1"/>
</dbReference>
<dbReference type="SUPFAM" id="SSF47095">
    <property type="entry name" value="HMG-box"/>
    <property type="match status" value="1"/>
</dbReference>
<keyword evidence="2 3" id="KW-0539">Nucleus</keyword>
<dbReference type="Proteomes" id="UP001295423">
    <property type="component" value="Unassembled WGS sequence"/>
</dbReference>
<feature type="compositionally biased region" description="Polar residues" evidence="4">
    <location>
        <begin position="50"/>
        <end position="64"/>
    </location>
</feature>
<dbReference type="InterPro" id="IPR050568">
    <property type="entry name" value="Transcr_DNA_Rep_Reg"/>
</dbReference>
<feature type="domain" description="HMG box" evidence="5">
    <location>
        <begin position="163"/>
        <end position="231"/>
    </location>
</feature>
<proteinExistence type="predicted"/>
<evidence type="ECO:0000256" key="3">
    <source>
        <dbReference type="PROSITE-ProRule" id="PRU00267"/>
    </source>
</evidence>
<feature type="DNA-binding region" description="HMG box" evidence="3">
    <location>
        <begin position="163"/>
        <end position="231"/>
    </location>
</feature>
<dbReference type="SMART" id="SM00398">
    <property type="entry name" value="HMG"/>
    <property type="match status" value="1"/>
</dbReference>
<comment type="caution">
    <text evidence="6">The sequence shown here is derived from an EMBL/GenBank/DDBJ whole genome shotgun (WGS) entry which is preliminary data.</text>
</comment>
<dbReference type="PRINTS" id="PR00886">
    <property type="entry name" value="HIGHMOBLTY12"/>
</dbReference>
<dbReference type="InterPro" id="IPR009072">
    <property type="entry name" value="Histone-fold"/>
</dbReference>
<evidence type="ECO:0000313" key="6">
    <source>
        <dbReference type="EMBL" id="CAJ1936197.1"/>
    </source>
</evidence>
<dbReference type="Pfam" id="PF00505">
    <property type="entry name" value="HMG_box"/>
    <property type="match status" value="1"/>
</dbReference>
<dbReference type="Gene3D" id="1.10.20.10">
    <property type="entry name" value="Histone, subunit A"/>
    <property type="match status" value="1"/>
</dbReference>
<evidence type="ECO:0000259" key="5">
    <source>
        <dbReference type="PROSITE" id="PS50118"/>
    </source>
</evidence>
<dbReference type="GO" id="GO:0005634">
    <property type="term" value="C:nucleus"/>
    <property type="evidence" value="ECO:0007669"/>
    <property type="project" value="UniProtKB-SubCell"/>
</dbReference>
<feature type="compositionally biased region" description="Basic and acidic residues" evidence="4">
    <location>
        <begin position="32"/>
        <end position="46"/>
    </location>
</feature>
<evidence type="ECO:0000256" key="4">
    <source>
        <dbReference type="SAM" id="MobiDB-lite"/>
    </source>
</evidence>
<evidence type="ECO:0000256" key="2">
    <source>
        <dbReference type="ARBA" id="ARBA00023242"/>
    </source>
</evidence>
<organism evidence="6 7">
    <name type="scientific">Cylindrotheca closterium</name>
    <dbReference type="NCBI Taxonomy" id="2856"/>
    <lineage>
        <taxon>Eukaryota</taxon>
        <taxon>Sar</taxon>
        <taxon>Stramenopiles</taxon>
        <taxon>Ochrophyta</taxon>
        <taxon>Bacillariophyta</taxon>
        <taxon>Bacillariophyceae</taxon>
        <taxon>Bacillariophycidae</taxon>
        <taxon>Bacillariales</taxon>
        <taxon>Bacillariaceae</taxon>
        <taxon>Cylindrotheca</taxon>
    </lineage>
</organism>
<name>A0AAD2CJ67_9STRA</name>
<dbReference type="Pfam" id="PF00808">
    <property type="entry name" value="CBFD_NFYB_HMF"/>
    <property type="match status" value="1"/>
</dbReference>
<dbReference type="CDD" id="cd22929">
    <property type="entry name" value="HFD_POLE4-like"/>
    <property type="match status" value="1"/>
</dbReference>
<dbReference type="Gene3D" id="1.10.30.10">
    <property type="entry name" value="High mobility group box domain"/>
    <property type="match status" value="1"/>
</dbReference>
<dbReference type="SUPFAM" id="SSF47113">
    <property type="entry name" value="Histone-fold"/>
    <property type="match status" value="1"/>
</dbReference>
<protein>
    <recommendedName>
        <fullName evidence="5">HMG box domain-containing protein</fullName>
    </recommendedName>
</protein>
<dbReference type="InterPro" id="IPR003958">
    <property type="entry name" value="CBFA_NFYB_domain"/>
</dbReference>
<dbReference type="PANTHER" id="PTHR10252">
    <property type="entry name" value="HISTONE-LIKE TRANSCRIPTION FACTOR CCAAT-RELATED"/>
    <property type="match status" value="1"/>
</dbReference>
<feature type="region of interest" description="Disordered" evidence="4">
    <location>
        <begin position="1"/>
        <end position="161"/>
    </location>
</feature>
<comment type="subcellular location">
    <subcellularLocation>
        <location evidence="1">Nucleus</location>
    </subcellularLocation>
</comment>
<keyword evidence="7" id="KW-1185">Reference proteome</keyword>
<dbReference type="InterPro" id="IPR036910">
    <property type="entry name" value="HMG_box_dom_sf"/>
</dbReference>
<dbReference type="PROSITE" id="PS50118">
    <property type="entry name" value="HMG_BOX_2"/>
    <property type="match status" value="1"/>
</dbReference>
<dbReference type="EMBL" id="CAKOGP040000557">
    <property type="protein sequence ID" value="CAJ1936197.1"/>
    <property type="molecule type" value="Genomic_DNA"/>
</dbReference>
<dbReference type="AlphaFoldDB" id="A0AAD2CJ67"/>
<sequence>MEAIPSAKEPSKAVVNPERASTAMLSECSADNDGKNASDERQRQDGDEAGTSNIAGTDQTTTASTEDETKESTNEVIEQKGNEIEKFTENTTENADKNDTEVAKNHDSDKISPSTAGKRQLDADSETQDEATAKASKSDEANDGKSSIAAAEHSTASLPKRPVKRARTAYFIFTDEKRPKVQAAHPGEGVAVVAKALGQMWGNLSADEKKVYQDQAAKERERVSQELEAYKSAGGKDLDSPSVKARDPLATILPVARIRKICKLDPEVRGLSKEALLLVTKCTELMLEKLGKETVKVAQLQNRRKLLPDDVAHVCAHREQFLFLKDDVKDMVKSMESADGKASGGKKGDAAKQIAAAGTKKLTSYFSAPK</sequence>
<evidence type="ECO:0000256" key="1">
    <source>
        <dbReference type="ARBA" id="ARBA00004123"/>
    </source>
</evidence>
<dbReference type="InterPro" id="IPR009071">
    <property type="entry name" value="HMG_box_dom"/>
</dbReference>
<gene>
    <name evidence="6" type="ORF">CYCCA115_LOCUS5071</name>
</gene>